<dbReference type="EMBL" id="AYLO01000015">
    <property type="protein sequence ID" value="ESS73622.1"/>
    <property type="molecule type" value="Genomic_DNA"/>
</dbReference>
<keyword evidence="3" id="KW-1185">Reference proteome</keyword>
<comment type="caution">
    <text evidence="2">The sequence shown here is derived from an EMBL/GenBank/DDBJ whole genome shotgun (WGS) entry which is preliminary data.</text>
</comment>
<dbReference type="RefSeq" id="WP_023493446.1">
    <property type="nucleotide sequence ID" value="NZ_AYLO01000015.1"/>
</dbReference>
<keyword evidence="1" id="KW-0472">Membrane</keyword>
<protein>
    <submittedName>
        <fullName evidence="2">Uncharacterized protein</fullName>
    </submittedName>
</protein>
<organism evidence="2 3">
    <name type="scientific">Methyloglobulus morosus KoM1</name>
    <dbReference type="NCBI Taxonomy" id="1116472"/>
    <lineage>
        <taxon>Bacteria</taxon>
        <taxon>Pseudomonadati</taxon>
        <taxon>Pseudomonadota</taxon>
        <taxon>Gammaproteobacteria</taxon>
        <taxon>Methylococcales</taxon>
        <taxon>Methylococcaceae</taxon>
        <taxon>Methyloglobulus</taxon>
    </lineage>
</organism>
<keyword evidence="1" id="KW-1133">Transmembrane helix</keyword>
<evidence type="ECO:0000313" key="3">
    <source>
        <dbReference type="Proteomes" id="UP000017842"/>
    </source>
</evidence>
<gene>
    <name evidence="2" type="ORF">MGMO_15c00430</name>
</gene>
<dbReference type="Proteomes" id="UP000017842">
    <property type="component" value="Unassembled WGS sequence"/>
</dbReference>
<dbReference type="STRING" id="1116472.MGMO_15c00430"/>
<reference evidence="2 3" key="1">
    <citation type="journal article" date="2013" name="Genome Announc.">
        <title>Draft Genome Sequence of the Methanotrophic Gammaproteobacterium Methyloglobulus morosus DSM 22980 Strain KoM1.</title>
        <authorList>
            <person name="Poehlein A."/>
            <person name="Deutzmann J.S."/>
            <person name="Daniel R."/>
            <person name="Simeonova D.D."/>
        </authorList>
    </citation>
    <scope>NUCLEOTIDE SEQUENCE [LARGE SCALE GENOMIC DNA]</scope>
    <source>
        <strain evidence="2 3">KoM1</strain>
    </source>
</reference>
<proteinExistence type="predicted"/>
<dbReference type="AlphaFoldDB" id="V5C577"/>
<accession>V5C577</accession>
<name>V5C577_9GAMM</name>
<keyword evidence="1" id="KW-0812">Transmembrane</keyword>
<sequence length="195" mass="21474">MNNIIATRGKEIIICLLIVILILVIFLLKPCSSIEPNGPISQAKLDNFKKILLDSKQNVHAVALLAPNQGGKLVIFNKLLEPVQPCFTSPDKIKPGERIKIEDDCLKAGPAEKGKKLIIKAEEGNEQFIALTPGVAIENNDDSNSSRDENKKELGSIKTTATKDDHSTFLFITELDKRQHVTCQNPNGLPCPPHY</sequence>
<evidence type="ECO:0000256" key="1">
    <source>
        <dbReference type="SAM" id="Phobius"/>
    </source>
</evidence>
<evidence type="ECO:0000313" key="2">
    <source>
        <dbReference type="EMBL" id="ESS73622.1"/>
    </source>
</evidence>
<feature type="transmembrane region" description="Helical" evidence="1">
    <location>
        <begin position="12"/>
        <end position="28"/>
    </location>
</feature>